<organism evidence="1 2">
    <name type="scientific">Actinoplanes auranticolor</name>
    <dbReference type="NCBI Taxonomy" id="47988"/>
    <lineage>
        <taxon>Bacteria</taxon>
        <taxon>Bacillati</taxon>
        <taxon>Actinomycetota</taxon>
        <taxon>Actinomycetes</taxon>
        <taxon>Micromonosporales</taxon>
        <taxon>Micromonosporaceae</taxon>
        <taxon>Actinoplanes</taxon>
    </lineage>
</organism>
<keyword evidence="2" id="KW-1185">Reference proteome</keyword>
<dbReference type="Pfam" id="PF20120">
    <property type="entry name" value="DUF6510"/>
    <property type="match status" value="1"/>
</dbReference>
<proteinExistence type="predicted"/>
<dbReference type="EMBL" id="BOQL01000022">
    <property type="protein sequence ID" value="GIM67490.1"/>
    <property type="molecule type" value="Genomic_DNA"/>
</dbReference>
<protein>
    <submittedName>
        <fullName evidence="1">Uncharacterized protein</fullName>
    </submittedName>
</protein>
<comment type="caution">
    <text evidence="1">The sequence shown here is derived from an EMBL/GenBank/DDBJ whole genome shotgun (WGS) entry which is preliminary data.</text>
</comment>
<dbReference type="InterPro" id="IPR045423">
    <property type="entry name" value="DUF6510"/>
</dbReference>
<dbReference type="RefSeq" id="WP_212988773.1">
    <property type="nucleotide sequence ID" value="NZ_BAABEA010000005.1"/>
</dbReference>
<name>A0A919S9V2_9ACTN</name>
<evidence type="ECO:0000313" key="1">
    <source>
        <dbReference type="EMBL" id="GIM67490.1"/>
    </source>
</evidence>
<reference evidence="1" key="1">
    <citation type="submission" date="2021-03" db="EMBL/GenBank/DDBJ databases">
        <title>Whole genome shotgun sequence of Actinoplanes auranticolor NBRC 12245.</title>
        <authorList>
            <person name="Komaki H."/>
            <person name="Tamura T."/>
        </authorList>
    </citation>
    <scope>NUCLEOTIDE SEQUENCE</scope>
    <source>
        <strain evidence="1">NBRC 12245</strain>
    </source>
</reference>
<accession>A0A919S9V2</accession>
<dbReference type="AlphaFoldDB" id="A0A919S9V2"/>
<dbReference type="Proteomes" id="UP000681340">
    <property type="component" value="Unassembled WGS sequence"/>
</dbReference>
<sequence length="95" mass="9900">MSEHELDGNAMAGDLREVFAVDVTTAVATCGGCGEPSVVARLRVWGPAPGLVARCPSCDDVVLRLVRGPERAWLDLRGAVSLQVAMPPLSTVAEG</sequence>
<gene>
    <name evidence="1" type="ORF">Aau02nite_27480</name>
</gene>
<evidence type="ECO:0000313" key="2">
    <source>
        <dbReference type="Proteomes" id="UP000681340"/>
    </source>
</evidence>